<accession>A0A5M3TDI4</accession>
<evidence type="ECO:0000313" key="1">
    <source>
        <dbReference type="EMBL" id="GCE96090.1"/>
    </source>
</evidence>
<gene>
    <name evidence="1" type="ORF">NIES46_41570</name>
</gene>
<name>A0A5M3TDI4_LIMPL</name>
<protein>
    <submittedName>
        <fullName evidence="1">Uncharacterized protein</fullName>
    </submittedName>
</protein>
<comment type="caution">
    <text evidence="1">The sequence shown here is derived from an EMBL/GenBank/DDBJ whole genome shotgun (WGS) entry which is preliminary data.</text>
</comment>
<reference evidence="1 2" key="1">
    <citation type="journal article" date="2019" name="J Genomics">
        <title>The Draft Genome of a Hydrogen-producing Cyanobacterium, Arthrospira platensis NIES-46.</title>
        <authorList>
            <person name="Suzuki S."/>
            <person name="Yamaguchi H."/>
            <person name="Kawachi M."/>
        </authorList>
    </citation>
    <scope>NUCLEOTIDE SEQUENCE [LARGE SCALE GENOMIC DNA]</scope>
    <source>
        <strain evidence="1 2">NIES-46</strain>
    </source>
</reference>
<dbReference type="Proteomes" id="UP000326169">
    <property type="component" value="Unassembled WGS sequence"/>
</dbReference>
<dbReference type="EMBL" id="BIMW01000172">
    <property type="protein sequence ID" value="GCE96090.1"/>
    <property type="molecule type" value="Genomic_DNA"/>
</dbReference>
<proteinExistence type="predicted"/>
<organism evidence="1 2">
    <name type="scientific">Limnospira platensis NIES-46</name>
    <dbReference type="NCBI Taxonomy" id="1236695"/>
    <lineage>
        <taxon>Bacteria</taxon>
        <taxon>Bacillati</taxon>
        <taxon>Cyanobacteriota</taxon>
        <taxon>Cyanophyceae</taxon>
        <taxon>Oscillatoriophycideae</taxon>
        <taxon>Oscillatoriales</taxon>
        <taxon>Sirenicapillariaceae</taxon>
        <taxon>Limnospira</taxon>
    </lineage>
</organism>
<sequence length="232" mass="27174">MIFNAFALKVINSIHPLWTFWELNELKRRMFPIWFKKRETMTSEEYRGNHFELNELSDIEDITLDKLSSQLEIFWRNLDNCNQYSKAKKLLQKHKKDITNCRLSLEIIATHSLIYESPLIESIKQFNDYWELINEKVLTISSGTEQFLDSFISQSIEAKMKQNNQAINAGCPELTEVVTDIDPKALKEAIERAKTDGYLDSRVNVSELTNLMKSRGYSMINQNGKNVWKQII</sequence>
<evidence type="ECO:0000313" key="2">
    <source>
        <dbReference type="Proteomes" id="UP000326169"/>
    </source>
</evidence>
<keyword evidence="2" id="KW-1185">Reference proteome</keyword>